<evidence type="ECO:0000259" key="10">
    <source>
        <dbReference type="Pfam" id="PF04316"/>
    </source>
</evidence>
<accession>A0ABV8CJH2</accession>
<evidence type="ECO:0000256" key="6">
    <source>
        <dbReference type="ARBA" id="ARBA00023163"/>
    </source>
</evidence>
<name>A0ABV8CJH2_9GAMM</name>
<dbReference type="InterPro" id="IPR035890">
    <property type="entry name" value="Anti-sigma-28_factor_FlgM_sf"/>
</dbReference>
<keyword evidence="11" id="KW-0966">Cell projection</keyword>
<dbReference type="InterPro" id="IPR031316">
    <property type="entry name" value="FlgM_C"/>
</dbReference>
<evidence type="ECO:0000256" key="8">
    <source>
        <dbReference type="ARBA" id="ARBA00030117"/>
    </source>
</evidence>
<dbReference type="NCBIfam" id="TIGR03824">
    <property type="entry name" value="FlgM_jcvi"/>
    <property type="match status" value="1"/>
</dbReference>
<evidence type="ECO:0000256" key="4">
    <source>
        <dbReference type="ARBA" id="ARBA00022795"/>
    </source>
</evidence>
<keyword evidence="11" id="KW-0282">Flagellum</keyword>
<reference evidence="12" key="1">
    <citation type="journal article" date="2019" name="Int. J. Syst. Evol. Microbiol.">
        <title>The Global Catalogue of Microorganisms (GCM) 10K type strain sequencing project: providing services to taxonomists for standard genome sequencing and annotation.</title>
        <authorList>
            <consortium name="The Broad Institute Genomics Platform"/>
            <consortium name="The Broad Institute Genome Sequencing Center for Infectious Disease"/>
            <person name="Wu L."/>
            <person name="Ma J."/>
        </authorList>
    </citation>
    <scope>NUCLEOTIDE SEQUENCE [LARGE SCALE GENOMIC DNA]</scope>
    <source>
        <strain evidence="12">CCUG 54939</strain>
    </source>
</reference>
<organism evidence="11 12">
    <name type="scientific">Pseudaeromonas sharmana</name>
    <dbReference type="NCBI Taxonomy" id="328412"/>
    <lineage>
        <taxon>Bacteria</taxon>
        <taxon>Pseudomonadati</taxon>
        <taxon>Pseudomonadota</taxon>
        <taxon>Gammaproteobacteria</taxon>
        <taxon>Aeromonadales</taxon>
        <taxon>Aeromonadaceae</taxon>
        <taxon>Pseudaeromonas</taxon>
    </lineage>
</organism>
<proteinExistence type="inferred from homology"/>
<feature type="region of interest" description="Disordered" evidence="9">
    <location>
        <begin position="1"/>
        <end position="44"/>
    </location>
</feature>
<keyword evidence="4" id="KW-1005">Bacterial flagellum biogenesis</keyword>
<keyword evidence="6" id="KW-0804">Transcription</keyword>
<comment type="similarity">
    <text evidence="1">Belongs to the FlgM family.</text>
</comment>
<dbReference type="RefSeq" id="WP_377150157.1">
    <property type="nucleotide sequence ID" value="NZ_JBHSAF010000001.1"/>
</dbReference>
<sequence>MAINNISNLMNNSPGKVAGNSSSQQGSGTQATNSSTTGQVPVRQDAVVLTDQAQSLNKLQQKVKDAPGFNQSKVESLKAAIERGEYKVDSDRLAKKMVSLESELEQLYK</sequence>
<evidence type="ECO:0000256" key="3">
    <source>
        <dbReference type="ARBA" id="ARBA00022491"/>
    </source>
</evidence>
<comment type="caution">
    <text evidence="11">The sequence shown here is derived from an EMBL/GenBank/DDBJ whole genome shotgun (WGS) entry which is preliminary data.</text>
</comment>
<keyword evidence="11" id="KW-0969">Cilium</keyword>
<feature type="domain" description="Anti-sigma-28 factor FlgM C-terminal" evidence="10">
    <location>
        <begin position="45"/>
        <end position="98"/>
    </location>
</feature>
<dbReference type="Proteomes" id="UP001595692">
    <property type="component" value="Unassembled WGS sequence"/>
</dbReference>
<dbReference type="Pfam" id="PF04316">
    <property type="entry name" value="FlgM"/>
    <property type="match status" value="1"/>
</dbReference>
<keyword evidence="12" id="KW-1185">Reference proteome</keyword>
<feature type="compositionally biased region" description="Low complexity" evidence="9">
    <location>
        <begin position="18"/>
        <end position="39"/>
    </location>
</feature>
<evidence type="ECO:0000256" key="7">
    <source>
        <dbReference type="ARBA" id="ARBA00024739"/>
    </source>
</evidence>
<gene>
    <name evidence="11" type="primary">flgM</name>
    <name evidence="11" type="ORF">ACFOSS_01445</name>
</gene>
<comment type="function">
    <text evidence="7">Responsible for the coupling of flagellin expression to flagellar assembly by preventing expression of the flagellin genes when a component of the middle class of proteins is defective. It negatively regulates flagellar genes by inhibiting the activity of FliA by directly binding to FliA.</text>
</comment>
<dbReference type="InterPro" id="IPR007412">
    <property type="entry name" value="FlgM"/>
</dbReference>
<evidence type="ECO:0000313" key="11">
    <source>
        <dbReference type="EMBL" id="MFC3912125.1"/>
    </source>
</evidence>
<evidence type="ECO:0000256" key="1">
    <source>
        <dbReference type="ARBA" id="ARBA00005322"/>
    </source>
</evidence>
<evidence type="ECO:0000256" key="2">
    <source>
        <dbReference type="ARBA" id="ARBA00017823"/>
    </source>
</evidence>
<keyword evidence="3" id="KW-0678">Repressor</keyword>
<dbReference type="EMBL" id="JBHSAF010000001">
    <property type="protein sequence ID" value="MFC3912125.1"/>
    <property type="molecule type" value="Genomic_DNA"/>
</dbReference>
<keyword evidence="5" id="KW-0805">Transcription regulation</keyword>
<feature type="compositionally biased region" description="Polar residues" evidence="9">
    <location>
        <begin position="1"/>
        <end position="14"/>
    </location>
</feature>
<dbReference type="SUPFAM" id="SSF101498">
    <property type="entry name" value="Anti-sigma factor FlgM"/>
    <property type="match status" value="1"/>
</dbReference>
<evidence type="ECO:0000256" key="9">
    <source>
        <dbReference type="SAM" id="MobiDB-lite"/>
    </source>
</evidence>
<evidence type="ECO:0000313" key="12">
    <source>
        <dbReference type="Proteomes" id="UP001595692"/>
    </source>
</evidence>
<protein>
    <recommendedName>
        <fullName evidence="2">Negative regulator of flagellin synthesis</fullName>
    </recommendedName>
    <alternativeName>
        <fullName evidence="8">Anti-sigma-28 factor</fullName>
    </alternativeName>
</protein>
<evidence type="ECO:0000256" key="5">
    <source>
        <dbReference type="ARBA" id="ARBA00023015"/>
    </source>
</evidence>